<dbReference type="Proteomes" id="UP001281614">
    <property type="component" value="Unassembled WGS sequence"/>
</dbReference>
<gene>
    <name evidence="2" type="ORF">CKAH01_02644</name>
</gene>
<evidence type="ECO:0000313" key="3">
    <source>
        <dbReference type="Proteomes" id="UP001281614"/>
    </source>
</evidence>
<reference evidence="2" key="1">
    <citation type="submission" date="2023-02" db="EMBL/GenBank/DDBJ databases">
        <title>Colletotrichum kahawae CIFC_Que2 genome sequencing and assembly.</title>
        <authorList>
            <person name="Baroncelli R."/>
        </authorList>
    </citation>
    <scope>NUCLEOTIDE SEQUENCE</scope>
    <source>
        <strain evidence="2">CIFC_Que2</strain>
    </source>
</reference>
<sequence>MFFSSFTLLLASATAATAQALVPAAPPAPIGKVDWRAVNCSGVIVDAKALPDKRWEAAGASDALHEVFVAWRNYTTGPDEVKFQFSEFVSWYFGGPEEWHCKEIFDVPCSTTLVCEDTKFPAGHLILNSFSKLHRFHHRYFEALSLAQQDIQSEMDLFAEAFSVPPPRDESKDQTKRILLNVAYGVIGIAQAYMNNFFIFAKPVEQAAGQMISQVWRSQLTTTLSYSIFTGWAIGKDFMLPGKDPKVQYGSLGAMMGDVFDSWKATQTAYVDNIFSPNNTETENFLIAALDNGLMGATPDDLNAYDMSRMIQKLFYPRFMVSIWQTRKWSKRPFVLKTNLPCKMATGERDSSLWPFLPDSDHARAAACYEDRLFYLLDIRSEGVKLTTEYPSIRPNIFKSKHWPLTALFGTETMDGTRYGGVTKEDIVAAAYGGWVEGGYKNNVFQPNYTDVSPQAQAKLWSDQGNRSPGFVNMTLCQNIYTIVGNVVHGKPEQNPSWPCAPLSEIKPLAPAA</sequence>
<feature type="chain" id="PRO_5042140886" evidence="1">
    <location>
        <begin position="19"/>
        <end position="513"/>
    </location>
</feature>
<evidence type="ECO:0000313" key="2">
    <source>
        <dbReference type="EMBL" id="KAK2729670.1"/>
    </source>
</evidence>
<accession>A0AAD9XYB9</accession>
<keyword evidence="1" id="KW-0732">Signal</keyword>
<name>A0AAD9XYB9_COLKA</name>
<comment type="caution">
    <text evidence="2">The sequence shown here is derived from an EMBL/GenBank/DDBJ whole genome shotgun (WGS) entry which is preliminary data.</text>
</comment>
<feature type="signal peptide" evidence="1">
    <location>
        <begin position="1"/>
        <end position="18"/>
    </location>
</feature>
<evidence type="ECO:0000256" key="1">
    <source>
        <dbReference type="SAM" id="SignalP"/>
    </source>
</evidence>
<protein>
    <submittedName>
        <fullName evidence="2">Class 5 chitinase chi100</fullName>
    </submittedName>
</protein>
<keyword evidence="3" id="KW-1185">Reference proteome</keyword>
<dbReference type="AlphaFoldDB" id="A0AAD9XYB9"/>
<dbReference type="EMBL" id="VYYT01000776">
    <property type="protein sequence ID" value="KAK2729670.1"/>
    <property type="molecule type" value="Genomic_DNA"/>
</dbReference>
<proteinExistence type="predicted"/>
<organism evidence="2 3">
    <name type="scientific">Colletotrichum kahawae</name>
    <name type="common">Coffee berry disease fungus</name>
    <dbReference type="NCBI Taxonomy" id="34407"/>
    <lineage>
        <taxon>Eukaryota</taxon>
        <taxon>Fungi</taxon>
        <taxon>Dikarya</taxon>
        <taxon>Ascomycota</taxon>
        <taxon>Pezizomycotina</taxon>
        <taxon>Sordariomycetes</taxon>
        <taxon>Hypocreomycetidae</taxon>
        <taxon>Glomerellales</taxon>
        <taxon>Glomerellaceae</taxon>
        <taxon>Colletotrichum</taxon>
        <taxon>Colletotrichum gloeosporioides species complex</taxon>
    </lineage>
</organism>